<dbReference type="PANTHER" id="PTHR23407:SF1">
    <property type="entry name" value="5-FORMYLTETRAHYDROFOLATE CYCLO-LIGASE"/>
    <property type="match status" value="1"/>
</dbReference>
<dbReference type="AlphaFoldDB" id="X1D7S1"/>
<evidence type="ECO:0000256" key="2">
    <source>
        <dbReference type="ARBA" id="ARBA00022741"/>
    </source>
</evidence>
<dbReference type="InterPro" id="IPR037171">
    <property type="entry name" value="NagB/RpiA_transferase-like"/>
</dbReference>
<keyword evidence="2" id="KW-0547">Nucleotide-binding</keyword>
<dbReference type="SUPFAM" id="SSF100950">
    <property type="entry name" value="NagB/RpiA/CoA transferase-like"/>
    <property type="match status" value="1"/>
</dbReference>
<dbReference type="GO" id="GO:0009396">
    <property type="term" value="P:folic acid-containing compound biosynthetic process"/>
    <property type="evidence" value="ECO:0007669"/>
    <property type="project" value="TreeGrafter"/>
</dbReference>
<organism evidence="4">
    <name type="scientific">marine sediment metagenome</name>
    <dbReference type="NCBI Taxonomy" id="412755"/>
    <lineage>
        <taxon>unclassified sequences</taxon>
        <taxon>metagenomes</taxon>
        <taxon>ecological metagenomes</taxon>
    </lineage>
</organism>
<dbReference type="InterPro" id="IPR002698">
    <property type="entry name" value="FTHF_cligase"/>
</dbReference>
<evidence type="ECO:0008006" key="5">
    <source>
        <dbReference type="Google" id="ProtNLM"/>
    </source>
</evidence>
<feature type="non-terminal residue" evidence="4">
    <location>
        <position position="1"/>
    </location>
</feature>
<dbReference type="Pfam" id="PF01812">
    <property type="entry name" value="5-FTHF_cyc-lig"/>
    <property type="match status" value="1"/>
</dbReference>
<dbReference type="InterPro" id="IPR024185">
    <property type="entry name" value="FTHF_cligase-like_sf"/>
</dbReference>
<accession>X1D7S1</accession>
<comment type="caution">
    <text evidence="4">The sequence shown here is derived from an EMBL/GenBank/DDBJ whole genome shotgun (WGS) entry which is preliminary data.</text>
</comment>
<dbReference type="Gene3D" id="3.40.50.10420">
    <property type="entry name" value="NagB/RpiA/CoA transferase-like"/>
    <property type="match status" value="1"/>
</dbReference>
<dbReference type="GO" id="GO:0005524">
    <property type="term" value="F:ATP binding"/>
    <property type="evidence" value="ECO:0007669"/>
    <property type="project" value="UniProtKB-KW"/>
</dbReference>
<reference evidence="4" key="1">
    <citation type="journal article" date="2014" name="Front. Microbiol.">
        <title>High frequency of phylogenetically diverse reductive dehalogenase-homologous genes in deep subseafloor sedimentary metagenomes.</title>
        <authorList>
            <person name="Kawai M."/>
            <person name="Futagami T."/>
            <person name="Toyoda A."/>
            <person name="Takaki Y."/>
            <person name="Nishi S."/>
            <person name="Hori S."/>
            <person name="Arai W."/>
            <person name="Tsubouchi T."/>
            <person name="Morono Y."/>
            <person name="Uchiyama I."/>
            <person name="Ito T."/>
            <person name="Fujiyama A."/>
            <person name="Inagaki F."/>
            <person name="Takami H."/>
        </authorList>
    </citation>
    <scope>NUCLEOTIDE SEQUENCE</scope>
    <source>
        <strain evidence="4">Expedition CK06-06</strain>
    </source>
</reference>
<evidence type="ECO:0000256" key="3">
    <source>
        <dbReference type="ARBA" id="ARBA00022840"/>
    </source>
</evidence>
<dbReference type="EMBL" id="BART01024475">
    <property type="protein sequence ID" value="GAH04335.1"/>
    <property type="molecule type" value="Genomic_DNA"/>
</dbReference>
<protein>
    <recommendedName>
        <fullName evidence="5">5-formyltetrahydrofolate cyclo-ligase</fullName>
    </recommendedName>
</protein>
<comment type="similarity">
    <text evidence="1">Belongs to the 5-formyltetrahydrofolate cyclo-ligase family.</text>
</comment>
<dbReference type="GO" id="GO:0035999">
    <property type="term" value="P:tetrahydrofolate interconversion"/>
    <property type="evidence" value="ECO:0007669"/>
    <property type="project" value="TreeGrafter"/>
</dbReference>
<sequence length="232" mass="26862">SVFFGKPDANQRLPPEPLGLKKYQQRYRGGTRNVSPMFYKPEIRQAIRAKRKQMDPTAIQQASKQAAAQLIHLPGLIESKTIAFYLPNEGELDPYPIIQYKAWQDKQFYLPVVEVGNSKKLAYYPYHHQDPLIENRFGIQEPSTDSKQPIDIQQLDIILLPLVSFDKHCNRIGRGAGYYDRTLAFVNENSSHKRPLLIGLGYEFQKIPEIVPAEWDVPLDMVITEKEIYQRY</sequence>
<proteinExistence type="inferred from homology"/>
<keyword evidence="3" id="KW-0067">ATP-binding</keyword>
<name>X1D7S1_9ZZZZ</name>
<evidence type="ECO:0000256" key="1">
    <source>
        <dbReference type="ARBA" id="ARBA00010638"/>
    </source>
</evidence>
<dbReference type="GO" id="GO:0030272">
    <property type="term" value="F:5-formyltetrahydrofolate cyclo-ligase activity"/>
    <property type="evidence" value="ECO:0007669"/>
    <property type="project" value="TreeGrafter"/>
</dbReference>
<evidence type="ECO:0000313" key="4">
    <source>
        <dbReference type="EMBL" id="GAH04335.1"/>
    </source>
</evidence>
<gene>
    <name evidence="4" type="ORF">S01H4_44195</name>
</gene>
<dbReference type="PANTHER" id="PTHR23407">
    <property type="entry name" value="ATPASE INHIBITOR/5-FORMYLTETRAHYDROFOLATE CYCLO-LIGASE"/>
    <property type="match status" value="1"/>
</dbReference>
<dbReference type="NCBIfam" id="TIGR02727">
    <property type="entry name" value="MTHFS_bact"/>
    <property type="match status" value="1"/>
</dbReference>
<dbReference type="PIRSF" id="PIRSF006806">
    <property type="entry name" value="FTHF_cligase"/>
    <property type="match status" value="1"/>
</dbReference>